<dbReference type="PANTHER" id="PTHR19143">
    <property type="entry name" value="FIBRINOGEN/TENASCIN/ANGIOPOEITIN"/>
    <property type="match status" value="1"/>
</dbReference>
<evidence type="ECO:0000256" key="1">
    <source>
        <dbReference type="ARBA" id="ARBA00023157"/>
    </source>
</evidence>
<protein>
    <submittedName>
        <fullName evidence="6">Angiopoietin-related protein 7 isoform X4</fullName>
    </submittedName>
</protein>
<name>A0A9R0CZ88_SPOFR</name>
<feature type="chain" id="PRO_5040294184" evidence="3">
    <location>
        <begin position="22"/>
        <end position="525"/>
    </location>
</feature>
<dbReference type="InterPro" id="IPR050373">
    <property type="entry name" value="Fibrinogen_C-term_domain"/>
</dbReference>
<comment type="function">
    <text evidence="2">Lectin involved in innate immunity. Agglutinates all types of human erythrocytes, Gram-positive and Gram-negative bacteria. Has a stronger agglutinating activity towards Gram-negative bacteria than towards Gram-positive bacteria. Specifically recognizes acetyl group-containing substances on agglutinated cells. The hemagglutinating activity was inhibited by EDTA, acetyl group-containing mono- and disaccharides, N-acetyl derivatives of amino acids, other acetyl group-containing substances, propionamide and benzamide. Enhances the antimicrobial activity of big defensin against Gram-positive bacteria but not against Gram-negative bacteria.</text>
</comment>
<dbReference type="PANTHER" id="PTHR19143:SF458">
    <property type="entry name" value="FIBRINOGEN C-TERMINAL DOMAIN-CONTAINING PROTEIN-RELATED"/>
    <property type="match status" value="1"/>
</dbReference>
<evidence type="ECO:0000256" key="2">
    <source>
        <dbReference type="ARBA" id="ARBA00053344"/>
    </source>
</evidence>
<dbReference type="PROSITE" id="PS00514">
    <property type="entry name" value="FIBRINOGEN_C_1"/>
    <property type="match status" value="1"/>
</dbReference>
<evidence type="ECO:0000313" key="6">
    <source>
        <dbReference type="RefSeq" id="XP_035434472.2"/>
    </source>
</evidence>
<organism evidence="5 6">
    <name type="scientific">Spodoptera frugiperda</name>
    <name type="common">Fall armyworm</name>
    <dbReference type="NCBI Taxonomy" id="7108"/>
    <lineage>
        <taxon>Eukaryota</taxon>
        <taxon>Metazoa</taxon>
        <taxon>Ecdysozoa</taxon>
        <taxon>Arthropoda</taxon>
        <taxon>Hexapoda</taxon>
        <taxon>Insecta</taxon>
        <taxon>Pterygota</taxon>
        <taxon>Neoptera</taxon>
        <taxon>Endopterygota</taxon>
        <taxon>Lepidoptera</taxon>
        <taxon>Glossata</taxon>
        <taxon>Ditrysia</taxon>
        <taxon>Noctuoidea</taxon>
        <taxon>Noctuidae</taxon>
        <taxon>Amphipyrinae</taxon>
        <taxon>Spodoptera</taxon>
    </lineage>
</organism>
<dbReference type="CDD" id="cd00087">
    <property type="entry name" value="FReD"/>
    <property type="match status" value="1"/>
</dbReference>
<sequence length="525" mass="60400">MWSNLIIILSMSWFVIVSARAEFLRGRNHDGAGDNVFHTKKRVDSNRQATTTSRSTVGDAVVEKFVETLMSSERYLKMIESVERKMNHLDTTFHERTNSILKYLSEMLRMIKTSSSELLEKALRNVKTDLDKLKHTMTERIDDHPTMRVEGGEYRLDSNLDSRLTFLETHMKTIQAGVESIVSTISEVKNRQYSRTFAAKPEVATSSDTMSIINEFRKTLREQKTKKCECNRSGRVDRSERYPTDCHEIQVQGFNVSGIYKIRPDDMEPFYVLCDLTTAGGGWTVFQNRFDGSQDFYKGWNDYEYGFGNLAGEFWLGLEKLNYLTNQKLYELRIEMETQHDQDAYAGYSVFTVGPEHEGYRISTLGTFYGTAGDSLSYHAGQKFSTYDVDNDEWKDGACATEHGGAWWYKECDKSNLNGKYSMTTEENRGQSMYWISFKGPNFPLSKTKMMIRPLPASKPIDYMDTSRKTIEGQQLRPVPEKVRVIPIKSGLRTQNVKGMYGVIPSQNQYRYDEPSADAFFPNYA</sequence>
<dbReference type="InterPro" id="IPR014716">
    <property type="entry name" value="Fibrinogen_a/b/g_C_1"/>
</dbReference>
<dbReference type="Gene3D" id="3.90.215.10">
    <property type="entry name" value="Gamma Fibrinogen, chain A, domain 1"/>
    <property type="match status" value="1"/>
</dbReference>
<evidence type="ECO:0000313" key="5">
    <source>
        <dbReference type="Proteomes" id="UP000829999"/>
    </source>
</evidence>
<feature type="domain" description="Fibrinogen C-terminal" evidence="4">
    <location>
        <begin position="237"/>
        <end position="456"/>
    </location>
</feature>
<dbReference type="GO" id="GO:0005615">
    <property type="term" value="C:extracellular space"/>
    <property type="evidence" value="ECO:0007669"/>
    <property type="project" value="TreeGrafter"/>
</dbReference>
<dbReference type="InterPro" id="IPR036056">
    <property type="entry name" value="Fibrinogen-like_C"/>
</dbReference>
<dbReference type="Pfam" id="PF00147">
    <property type="entry name" value="Fibrinogen_C"/>
    <property type="match status" value="1"/>
</dbReference>
<gene>
    <name evidence="6" type="primary">LOC118265564</name>
</gene>
<evidence type="ECO:0000259" key="4">
    <source>
        <dbReference type="PROSITE" id="PS51406"/>
    </source>
</evidence>
<feature type="signal peptide" evidence="3">
    <location>
        <begin position="1"/>
        <end position="21"/>
    </location>
</feature>
<dbReference type="AlphaFoldDB" id="A0A9R0CZ88"/>
<dbReference type="SMART" id="SM00186">
    <property type="entry name" value="FBG"/>
    <property type="match status" value="1"/>
</dbReference>
<dbReference type="InterPro" id="IPR020837">
    <property type="entry name" value="Fibrinogen_CS"/>
</dbReference>
<dbReference type="SUPFAM" id="SSF56496">
    <property type="entry name" value="Fibrinogen C-terminal domain-like"/>
    <property type="match status" value="1"/>
</dbReference>
<keyword evidence="5" id="KW-1185">Reference proteome</keyword>
<dbReference type="NCBIfam" id="NF040941">
    <property type="entry name" value="GGGWT_bact"/>
    <property type="match status" value="1"/>
</dbReference>
<dbReference type="GeneID" id="118265564"/>
<dbReference type="PROSITE" id="PS51406">
    <property type="entry name" value="FIBRINOGEN_C_2"/>
    <property type="match status" value="1"/>
</dbReference>
<dbReference type="FunFam" id="3.90.215.10:FF:000001">
    <property type="entry name" value="Tenascin isoform 1"/>
    <property type="match status" value="1"/>
</dbReference>
<dbReference type="Proteomes" id="UP000829999">
    <property type="component" value="Chromosome 25"/>
</dbReference>
<proteinExistence type="predicted"/>
<dbReference type="GO" id="GO:0030246">
    <property type="term" value="F:carbohydrate binding"/>
    <property type="evidence" value="ECO:0007669"/>
    <property type="project" value="UniProtKB-ARBA"/>
</dbReference>
<keyword evidence="1" id="KW-1015">Disulfide bond</keyword>
<dbReference type="InterPro" id="IPR002181">
    <property type="entry name" value="Fibrinogen_a/b/g_C_dom"/>
</dbReference>
<accession>A0A9R0CZ88</accession>
<evidence type="ECO:0000256" key="3">
    <source>
        <dbReference type="SAM" id="SignalP"/>
    </source>
</evidence>
<reference evidence="6" key="1">
    <citation type="submission" date="2025-08" db="UniProtKB">
        <authorList>
            <consortium name="RefSeq"/>
        </authorList>
    </citation>
    <scope>IDENTIFICATION</scope>
    <source>
        <tissue evidence="6">Whole larval tissue</tissue>
    </source>
</reference>
<dbReference type="RefSeq" id="XP_035434472.2">
    <property type="nucleotide sequence ID" value="XM_035578579.2"/>
</dbReference>
<keyword evidence="3" id="KW-0732">Signal</keyword>